<reference evidence="1 2" key="1">
    <citation type="submission" date="2019-08" db="EMBL/GenBank/DDBJ databases">
        <title>The genome of the soybean aphid Biotype 1, its phylome, world population structure and adaptation to the North American continent.</title>
        <authorList>
            <person name="Giordano R."/>
            <person name="Donthu R.K."/>
            <person name="Hernandez A.G."/>
            <person name="Wright C.L."/>
            <person name="Zimin A.V."/>
        </authorList>
    </citation>
    <scope>NUCLEOTIDE SEQUENCE [LARGE SCALE GENOMIC DNA]</scope>
    <source>
        <tissue evidence="1">Whole aphids</tissue>
    </source>
</reference>
<proteinExistence type="predicted"/>
<keyword evidence="2" id="KW-1185">Reference proteome</keyword>
<protein>
    <submittedName>
        <fullName evidence="1">Uncharacterized protein</fullName>
    </submittedName>
</protein>
<accession>A0A6G0U7V6</accession>
<sequence length="181" mass="20527">MTGLRGMIFHNTIINSRLVAGNKFLPSITWPDKYSYSSSFNEIEIFRSPDLIFDRFNTSWRTPCGANSISTDPFGTCSNVSSNSTLFSKLFAQYSAEQYFALSSPHCSSGIDVLFHFSDRSLGCITIFFRYSNNDGIAFLMNVEWYGIFSTFIICVEMSFDFNLRINCSTDSFKPDIVQLS</sequence>
<organism evidence="1 2">
    <name type="scientific">Aphis glycines</name>
    <name type="common">Soybean aphid</name>
    <dbReference type="NCBI Taxonomy" id="307491"/>
    <lineage>
        <taxon>Eukaryota</taxon>
        <taxon>Metazoa</taxon>
        <taxon>Ecdysozoa</taxon>
        <taxon>Arthropoda</taxon>
        <taxon>Hexapoda</taxon>
        <taxon>Insecta</taxon>
        <taxon>Pterygota</taxon>
        <taxon>Neoptera</taxon>
        <taxon>Paraneoptera</taxon>
        <taxon>Hemiptera</taxon>
        <taxon>Sternorrhyncha</taxon>
        <taxon>Aphidomorpha</taxon>
        <taxon>Aphidoidea</taxon>
        <taxon>Aphididae</taxon>
        <taxon>Aphidini</taxon>
        <taxon>Aphis</taxon>
        <taxon>Aphis</taxon>
    </lineage>
</organism>
<gene>
    <name evidence="1" type="ORF">AGLY_000576</name>
</gene>
<dbReference type="AlphaFoldDB" id="A0A6G0U7V6"/>
<evidence type="ECO:0000313" key="1">
    <source>
        <dbReference type="EMBL" id="KAE9545033.1"/>
    </source>
</evidence>
<name>A0A6G0U7V6_APHGL</name>
<comment type="caution">
    <text evidence="1">The sequence shown here is derived from an EMBL/GenBank/DDBJ whole genome shotgun (WGS) entry which is preliminary data.</text>
</comment>
<evidence type="ECO:0000313" key="2">
    <source>
        <dbReference type="Proteomes" id="UP000475862"/>
    </source>
</evidence>
<dbReference type="Proteomes" id="UP000475862">
    <property type="component" value="Unassembled WGS sequence"/>
</dbReference>
<dbReference type="EMBL" id="VYZN01000001">
    <property type="protein sequence ID" value="KAE9545033.1"/>
    <property type="molecule type" value="Genomic_DNA"/>
</dbReference>